<evidence type="ECO:0000313" key="1">
    <source>
        <dbReference type="EMBL" id="MDR7360626.1"/>
    </source>
</evidence>
<dbReference type="Gene3D" id="3.30.530.20">
    <property type="match status" value="1"/>
</dbReference>
<name>A0ABU2BQT1_9ACTN</name>
<dbReference type="RefSeq" id="WP_310297365.1">
    <property type="nucleotide sequence ID" value="NZ_BAAAPS010000011.1"/>
</dbReference>
<accession>A0ABU2BQT1</accession>
<dbReference type="Pfam" id="PF10604">
    <property type="entry name" value="Polyketide_cyc2"/>
    <property type="match status" value="1"/>
</dbReference>
<organism evidence="1 2">
    <name type="scientific">Nocardioides marmoribigeumensis</name>
    <dbReference type="NCBI Taxonomy" id="433649"/>
    <lineage>
        <taxon>Bacteria</taxon>
        <taxon>Bacillati</taxon>
        <taxon>Actinomycetota</taxon>
        <taxon>Actinomycetes</taxon>
        <taxon>Propionibacteriales</taxon>
        <taxon>Nocardioidaceae</taxon>
        <taxon>Nocardioides</taxon>
    </lineage>
</organism>
<comment type="caution">
    <text evidence="1">The sequence shown here is derived from an EMBL/GenBank/DDBJ whole genome shotgun (WGS) entry which is preliminary data.</text>
</comment>
<dbReference type="Proteomes" id="UP001183648">
    <property type="component" value="Unassembled WGS sequence"/>
</dbReference>
<sequence length="149" mass="15876">MPVIDETVTVPAPVPTVFSYLVDGENLPAWDSSIIECTRVAGAAEVAVGTRYAGVSRIMGKRLPWTTEVVEHTPDRSATSRSVEGSLSFTATYEVEAVPGGTRVRYLLQADSGLGGAFGKVMEPLVEKAQTKVVRANLQHLVATFAKVA</sequence>
<dbReference type="SUPFAM" id="SSF55961">
    <property type="entry name" value="Bet v1-like"/>
    <property type="match status" value="1"/>
</dbReference>
<dbReference type="InterPro" id="IPR019587">
    <property type="entry name" value="Polyketide_cyclase/dehydratase"/>
</dbReference>
<dbReference type="InterPro" id="IPR023393">
    <property type="entry name" value="START-like_dom_sf"/>
</dbReference>
<protein>
    <submittedName>
        <fullName evidence="1">Membrane protein</fullName>
    </submittedName>
</protein>
<dbReference type="EMBL" id="JAVDYG010000001">
    <property type="protein sequence ID" value="MDR7360626.1"/>
    <property type="molecule type" value="Genomic_DNA"/>
</dbReference>
<keyword evidence="2" id="KW-1185">Reference proteome</keyword>
<evidence type="ECO:0000313" key="2">
    <source>
        <dbReference type="Proteomes" id="UP001183648"/>
    </source>
</evidence>
<proteinExistence type="predicted"/>
<gene>
    <name evidence="1" type="ORF">J2S63_000179</name>
</gene>
<reference evidence="1 2" key="1">
    <citation type="submission" date="2023-07" db="EMBL/GenBank/DDBJ databases">
        <title>Sequencing the genomes of 1000 actinobacteria strains.</title>
        <authorList>
            <person name="Klenk H.-P."/>
        </authorList>
    </citation>
    <scope>NUCLEOTIDE SEQUENCE [LARGE SCALE GENOMIC DNA]</scope>
    <source>
        <strain evidence="1 2">DSM 19426</strain>
    </source>
</reference>